<keyword evidence="12" id="KW-1185">Reference proteome</keyword>
<dbReference type="InterPro" id="IPR017871">
    <property type="entry name" value="ABC_transporter-like_CS"/>
</dbReference>
<evidence type="ECO:0000259" key="9">
    <source>
        <dbReference type="PROSITE" id="PS50893"/>
    </source>
</evidence>
<feature type="transmembrane region" description="Helical" evidence="8">
    <location>
        <begin position="785"/>
        <end position="805"/>
    </location>
</feature>
<dbReference type="InterPro" id="IPR003439">
    <property type="entry name" value="ABC_transporter-like_ATP-bd"/>
</dbReference>
<name>A0A1E3W6W7_9HYPH</name>
<feature type="transmembrane region" description="Helical" evidence="8">
    <location>
        <begin position="903"/>
        <end position="925"/>
    </location>
</feature>
<comment type="caution">
    <text evidence="11">The sequence shown here is derived from an EMBL/GenBank/DDBJ whole genome shotgun (WGS) entry which is preliminary data.</text>
</comment>
<keyword evidence="6 8" id="KW-1133">Transmembrane helix</keyword>
<dbReference type="GO" id="GO:0016887">
    <property type="term" value="F:ATP hydrolysis activity"/>
    <property type="evidence" value="ECO:0007669"/>
    <property type="project" value="InterPro"/>
</dbReference>
<dbReference type="NCBIfam" id="NF033858">
    <property type="entry name" value="ABC2_perm_RbbA"/>
    <property type="match status" value="1"/>
</dbReference>
<comment type="similarity">
    <text evidence="2">Belongs to the ABC transporter superfamily.</text>
</comment>
<feature type="transmembrane region" description="Helical" evidence="8">
    <location>
        <begin position="843"/>
        <end position="864"/>
    </location>
</feature>
<proteinExistence type="inferred from homology"/>
<dbReference type="GO" id="GO:0005524">
    <property type="term" value="F:ATP binding"/>
    <property type="evidence" value="ECO:0007669"/>
    <property type="project" value="UniProtKB-KW"/>
</dbReference>
<dbReference type="PROSITE" id="PS51012">
    <property type="entry name" value="ABC_TM2"/>
    <property type="match status" value="1"/>
</dbReference>
<dbReference type="Proteomes" id="UP000094472">
    <property type="component" value="Unassembled WGS sequence"/>
</dbReference>
<protein>
    <submittedName>
        <fullName evidence="11">Multidrug ABC transporter ATP-binding protein</fullName>
    </submittedName>
</protein>
<dbReference type="Pfam" id="PF00005">
    <property type="entry name" value="ABC_tran"/>
    <property type="match status" value="2"/>
</dbReference>
<dbReference type="InterPro" id="IPR027417">
    <property type="entry name" value="P-loop_NTPase"/>
</dbReference>
<dbReference type="STRING" id="1774969.AUC69_06365"/>
<sequence length="930" mass="101420">MSGASPHAVPGEEGAAPVARLRGVSLRYGKVQALAGINLDLPAGRMVGLMGPDGIGKSSLLSLVAGSRAIQKGEVEVLGGSMAKARHRQRVCPRIAYMPQGLGKNLYPTLSVYENIDFFGALFGHDHAERKRRIVLLTQSTGLAPFVDRPAGKLSGGMKQKLGLCCALVHDPDLLILDEPTTGVDPLSRQQFWRMIDDIRRDRPGMSVVVATAYMEEAARFDWLVAMDAGAVLATGTPAELIARTGTASLEAAFIALLPEEKRRDHRAVTIPPRSPGSDHETAIEARGLTKRFGDFTAVDHVSFKIKRSEIFGFLGSNGCGKTTTMKMLTGLLEPSEGKAWLFGQEVDPRDLATRRRVGYMSQSFSLYTELTVRQNLELHARLFEVPETEIPARVEEMVERFQLAGVIDAYPGGLPLALRQRLSLAVAMIHKPEMLILDEPTSGVDPIARDRFWQMLVDLSRSDGVTIFISTHFMNEAERCDRISLMHAGKVLVTDPPETLVRQSGAKTLEDAFISYLEQAVAEDDGDQTSEAETALADSMRGPEPEEPVRGGQRHFNLRRAMSYARLEGLELLRDPIRLTLAVVGSGILMLVMGYGISLDVEDLSFAVLDRDQTTTSRDYTLNLSGSRYFVEKEPLASHQELDKRMRSGELSLALEIPPNFARDIARGRDVSVAAWIDGAMPTRADTARGYVEAMHSLWLAEKARQSGQESALAGLANVEIRYRYNPDVRSVVAMVPAIIPLLLMMIPAMLTALSVVREKELGSIVNFYVTPTTRLEFLIGKQFPNIVLAMLSFVMLAILAVVVFDVPLKGSVPTLMVAGLLYAVAATALGLLISTFMRSQIAAIFGTAVLTILPAVSFSGMIDPVSSLEGFGRVIGEIYPTAHFLTITRGVFSKSLSFSDLHASFLPLALAGPAALILAAVLLRKQER</sequence>
<dbReference type="PANTHER" id="PTHR43038:SF4">
    <property type="entry name" value="RIBOSOME-ASSOCIATED ATPASE"/>
    <property type="match status" value="1"/>
</dbReference>
<dbReference type="InterPro" id="IPR047651">
    <property type="entry name" value="ABC2_perm_RbbA"/>
</dbReference>
<dbReference type="InterPro" id="IPR003593">
    <property type="entry name" value="AAA+_ATPase"/>
</dbReference>
<evidence type="ECO:0000256" key="5">
    <source>
        <dbReference type="ARBA" id="ARBA00022840"/>
    </source>
</evidence>
<evidence type="ECO:0000256" key="1">
    <source>
        <dbReference type="ARBA" id="ARBA00004141"/>
    </source>
</evidence>
<evidence type="ECO:0000256" key="7">
    <source>
        <dbReference type="ARBA" id="ARBA00023136"/>
    </source>
</evidence>
<dbReference type="EMBL" id="LPWF01000005">
    <property type="protein sequence ID" value="ODS01585.1"/>
    <property type="molecule type" value="Genomic_DNA"/>
</dbReference>
<evidence type="ECO:0000256" key="3">
    <source>
        <dbReference type="ARBA" id="ARBA00022692"/>
    </source>
</evidence>
<dbReference type="Gene3D" id="3.40.50.300">
    <property type="entry name" value="P-loop containing nucleotide triphosphate hydrolases"/>
    <property type="match status" value="2"/>
</dbReference>
<dbReference type="SMART" id="SM00382">
    <property type="entry name" value="AAA"/>
    <property type="match status" value="2"/>
</dbReference>
<dbReference type="InterPro" id="IPR047817">
    <property type="entry name" value="ABC2_TM_bact-type"/>
</dbReference>
<feature type="transmembrane region" description="Helical" evidence="8">
    <location>
        <begin position="817"/>
        <end position="836"/>
    </location>
</feature>
<evidence type="ECO:0000256" key="4">
    <source>
        <dbReference type="ARBA" id="ARBA00022741"/>
    </source>
</evidence>
<dbReference type="CDD" id="cd03230">
    <property type="entry name" value="ABC_DR_subfamily_A"/>
    <property type="match status" value="2"/>
</dbReference>
<evidence type="ECO:0000313" key="11">
    <source>
        <dbReference type="EMBL" id="ODS01585.1"/>
    </source>
</evidence>
<dbReference type="RefSeq" id="WP_069440739.1">
    <property type="nucleotide sequence ID" value="NZ_LPWF01000005.1"/>
</dbReference>
<accession>A0A1E3W6W7</accession>
<dbReference type="OrthoDB" id="9805029at2"/>
<dbReference type="GO" id="GO:0016020">
    <property type="term" value="C:membrane"/>
    <property type="evidence" value="ECO:0007669"/>
    <property type="project" value="UniProtKB-SubCell"/>
</dbReference>
<feature type="domain" description="ABC transporter" evidence="9">
    <location>
        <begin position="19"/>
        <end position="254"/>
    </location>
</feature>
<dbReference type="Gene3D" id="3.40.1710.10">
    <property type="entry name" value="abc type-2 transporter like domain"/>
    <property type="match status" value="1"/>
</dbReference>
<feature type="domain" description="ABC transmembrane type-2" evidence="10">
    <location>
        <begin position="698"/>
        <end position="928"/>
    </location>
</feature>
<keyword evidence="7 8" id="KW-0472">Membrane</keyword>
<dbReference type="GO" id="GO:0140359">
    <property type="term" value="F:ABC-type transporter activity"/>
    <property type="evidence" value="ECO:0007669"/>
    <property type="project" value="InterPro"/>
</dbReference>
<dbReference type="PANTHER" id="PTHR43038">
    <property type="entry name" value="ATP-BINDING CASSETTE, SUB-FAMILY H, MEMBER 1"/>
    <property type="match status" value="1"/>
</dbReference>
<comment type="subcellular location">
    <subcellularLocation>
        <location evidence="1">Membrane</location>
        <topology evidence="1">Multi-pass membrane protein</topology>
    </subcellularLocation>
</comment>
<feature type="domain" description="ABC transporter" evidence="9">
    <location>
        <begin position="284"/>
        <end position="514"/>
    </location>
</feature>
<dbReference type="InterPro" id="IPR013525">
    <property type="entry name" value="ABC2_TM"/>
</dbReference>
<keyword evidence="5 11" id="KW-0067">ATP-binding</keyword>
<dbReference type="AlphaFoldDB" id="A0A1E3W6W7"/>
<evidence type="ECO:0000256" key="2">
    <source>
        <dbReference type="ARBA" id="ARBA00005417"/>
    </source>
</evidence>
<keyword evidence="3 8" id="KW-0812">Transmembrane</keyword>
<dbReference type="PROSITE" id="PS50893">
    <property type="entry name" value="ABC_TRANSPORTER_2"/>
    <property type="match status" value="2"/>
</dbReference>
<dbReference type="Pfam" id="PF12698">
    <property type="entry name" value="ABC2_membrane_3"/>
    <property type="match status" value="1"/>
</dbReference>
<keyword evidence="4" id="KW-0547">Nucleotide-binding</keyword>
<evidence type="ECO:0000256" key="8">
    <source>
        <dbReference type="SAM" id="Phobius"/>
    </source>
</evidence>
<reference evidence="11 12" key="1">
    <citation type="journal article" date="2016" name="Environ. Microbiol.">
        <title>New Methyloceanibacter diversity from North Sea sediments includes methanotroph containing solely the soluble methane monooxygenase.</title>
        <authorList>
            <person name="Vekeman B."/>
            <person name="Kerckhof F.M."/>
            <person name="Cremers G."/>
            <person name="de Vos P."/>
            <person name="Vandamme P."/>
            <person name="Boon N."/>
            <person name="Op den Camp H.J."/>
            <person name="Heylen K."/>
        </authorList>
    </citation>
    <scope>NUCLEOTIDE SEQUENCE [LARGE SCALE GENOMIC DNA]</scope>
    <source>
        <strain evidence="11 12">R-67175</strain>
    </source>
</reference>
<feature type="transmembrane region" description="Helical" evidence="8">
    <location>
        <begin position="733"/>
        <end position="758"/>
    </location>
</feature>
<dbReference type="SUPFAM" id="SSF52540">
    <property type="entry name" value="P-loop containing nucleoside triphosphate hydrolases"/>
    <property type="match status" value="2"/>
</dbReference>
<organism evidence="11 12">
    <name type="scientific">Methyloceanibacter superfactus</name>
    <dbReference type="NCBI Taxonomy" id="1774969"/>
    <lineage>
        <taxon>Bacteria</taxon>
        <taxon>Pseudomonadati</taxon>
        <taxon>Pseudomonadota</taxon>
        <taxon>Alphaproteobacteria</taxon>
        <taxon>Hyphomicrobiales</taxon>
        <taxon>Hyphomicrobiaceae</taxon>
        <taxon>Methyloceanibacter</taxon>
    </lineage>
</organism>
<evidence type="ECO:0000256" key="6">
    <source>
        <dbReference type="ARBA" id="ARBA00022989"/>
    </source>
</evidence>
<gene>
    <name evidence="11" type="ORF">AUC69_06365</name>
</gene>
<dbReference type="PROSITE" id="PS00211">
    <property type="entry name" value="ABC_TRANSPORTER_1"/>
    <property type="match status" value="1"/>
</dbReference>
<evidence type="ECO:0000259" key="10">
    <source>
        <dbReference type="PROSITE" id="PS51012"/>
    </source>
</evidence>
<evidence type="ECO:0000313" key="12">
    <source>
        <dbReference type="Proteomes" id="UP000094472"/>
    </source>
</evidence>